<reference evidence="11" key="1">
    <citation type="submission" date="2020-11" db="EMBL/GenBank/DDBJ databases">
        <authorList>
            <person name="Tran Van P."/>
        </authorList>
    </citation>
    <scope>NUCLEOTIDE SEQUENCE</scope>
</reference>
<dbReference type="AlphaFoldDB" id="A0A7R9QDJ9"/>
<dbReference type="EMBL" id="CAJPVJ010000942">
    <property type="protein sequence ID" value="CAG2163735.1"/>
    <property type="molecule type" value="Genomic_DNA"/>
</dbReference>
<evidence type="ECO:0000256" key="4">
    <source>
        <dbReference type="ARBA" id="ARBA00022833"/>
    </source>
</evidence>
<proteinExistence type="predicted"/>
<keyword evidence="5" id="KW-0805">Transcription regulation</keyword>
<dbReference type="GO" id="GO:0008270">
    <property type="term" value="F:zinc ion binding"/>
    <property type="evidence" value="ECO:0007669"/>
    <property type="project" value="UniProtKB-KW"/>
</dbReference>
<feature type="domain" description="C2H2-type" evidence="10">
    <location>
        <begin position="240"/>
        <end position="266"/>
    </location>
</feature>
<dbReference type="PANTHER" id="PTHR46179:SF13">
    <property type="entry name" value="C2H2-TYPE DOMAIN-CONTAINING PROTEIN"/>
    <property type="match status" value="1"/>
</dbReference>
<evidence type="ECO:0000259" key="10">
    <source>
        <dbReference type="PROSITE" id="PS50157"/>
    </source>
</evidence>
<organism evidence="11">
    <name type="scientific">Oppiella nova</name>
    <dbReference type="NCBI Taxonomy" id="334625"/>
    <lineage>
        <taxon>Eukaryota</taxon>
        <taxon>Metazoa</taxon>
        <taxon>Ecdysozoa</taxon>
        <taxon>Arthropoda</taxon>
        <taxon>Chelicerata</taxon>
        <taxon>Arachnida</taxon>
        <taxon>Acari</taxon>
        <taxon>Acariformes</taxon>
        <taxon>Sarcoptiformes</taxon>
        <taxon>Oribatida</taxon>
        <taxon>Brachypylina</taxon>
        <taxon>Oppioidea</taxon>
        <taxon>Oppiidae</taxon>
        <taxon>Oppiella</taxon>
    </lineage>
</organism>
<evidence type="ECO:0000313" key="12">
    <source>
        <dbReference type="Proteomes" id="UP000728032"/>
    </source>
</evidence>
<feature type="domain" description="C2H2-type" evidence="10">
    <location>
        <begin position="144"/>
        <end position="173"/>
    </location>
</feature>
<comment type="subcellular location">
    <subcellularLocation>
        <location evidence="1">Nucleus</location>
    </subcellularLocation>
</comment>
<evidence type="ECO:0000256" key="2">
    <source>
        <dbReference type="ARBA" id="ARBA00022723"/>
    </source>
</evidence>
<dbReference type="Gene3D" id="3.30.160.60">
    <property type="entry name" value="Classic Zinc Finger"/>
    <property type="match status" value="5"/>
</dbReference>
<dbReference type="SUPFAM" id="SSF57667">
    <property type="entry name" value="beta-beta-alpha zinc fingers"/>
    <property type="match status" value="4"/>
</dbReference>
<dbReference type="FunFam" id="3.30.160.60:FF:000446">
    <property type="entry name" value="Zinc finger protein"/>
    <property type="match status" value="1"/>
</dbReference>
<dbReference type="GO" id="GO:0005634">
    <property type="term" value="C:nucleus"/>
    <property type="evidence" value="ECO:0007669"/>
    <property type="project" value="UniProtKB-SubCell"/>
</dbReference>
<accession>A0A7R9QDJ9</accession>
<keyword evidence="2" id="KW-0479">Metal-binding</keyword>
<evidence type="ECO:0000256" key="5">
    <source>
        <dbReference type="ARBA" id="ARBA00023015"/>
    </source>
</evidence>
<evidence type="ECO:0000256" key="8">
    <source>
        <dbReference type="PROSITE-ProRule" id="PRU00042"/>
    </source>
</evidence>
<dbReference type="InterPro" id="IPR051061">
    <property type="entry name" value="Zinc_finger_trans_reg"/>
</dbReference>
<keyword evidence="6" id="KW-0804">Transcription</keyword>
<gene>
    <name evidence="11" type="ORF">ONB1V03_LOCUS3300</name>
</gene>
<dbReference type="EMBL" id="OC915767">
    <property type="protein sequence ID" value="CAD7641871.1"/>
    <property type="molecule type" value="Genomic_DNA"/>
</dbReference>
<keyword evidence="4" id="KW-0862">Zinc</keyword>
<sequence>MCEILINDLVEELSEENKRLLNFPFAGKKWSKTRLITALKYGINFVIPFHTFDLLDQLDIEYKTFTQRIKVEKQLDPKTRQTTRKQKVSTCEESIESELVSKSVKSNQRLSTSSLKRNRKRNSDSNETQLKMGSNKKTSSLKTFKCDFIGCGKVFRHSINCKIHGFTHSVDKRFKCTVNGCDYSCIHRHLMKAHMNKHNGVKPYVCTHESCGKRFYHKNNLRNHTSSHFKTKTFIIDKPFVCDYNGCNKRFPFKRYLYQHINCCHTTRLYKCEEPPTPDCIFSLRSDLSVATFVSLVHMRTLTGPTLMWCTLGCIYGNHTRQRHSTGHRYACEWPGCEYRTNRTNCLKTHMSYHNTDRQHACVWPECGQRFMTDTLLKKHMIKHSGPPIPCDWKGCQFSTKYKGALRTHKRLIHGFVV</sequence>
<feature type="region of interest" description="Disordered" evidence="9">
    <location>
        <begin position="103"/>
        <end position="136"/>
    </location>
</feature>
<feature type="domain" description="C2H2-type" evidence="10">
    <location>
        <begin position="330"/>
        <end position="359"/>
    </location>
</feature>
<evidence type="ECO:0000256" key="1">
    <source>
        <dbReference type="ARBA" id="ARBA00004123"/>
    </source>
</evidence>
<feature type="compositionally biased region" description="Polar residues" evidence="9">
    <location>
        <begin position="103"/>
        <end position="115"/>
    </location>
</feature>
<keyword evidence="7" id="KW-0539">Nucleus</keyword>
<keyword evidence="3 8" id="KW-0863">Zinc-finger</keyword>
<dbReference type="PROSITE" id="PS50157">
    <property type="entry name" value="ZINC_FINGER_C2H2_2"/>
    <property type="match status" value="6"/>
</dbReference>
<evidence type="ECO:0000256" key="7">
    <source>
        <dbReference type="ARBA" id="ARBA00023242"/>
    </source>
</evidence>
<dbReference type="PROSITE" id="PS00028">
    <property type="entry name" value="ZINC_FINGER_C2H2_1"/>
    <property type="match status" value="5"/>
</dbReference>
<feature type="compositionally biased region" description="Polar residues" evidence="9">
    <location>
        <begin position="125"/>
        <end position="136"/>
    </location>
</feature>
<dbReference type="InterPro" id="IPR013087">
    <property type="entry name" value="Znf_C2H2_type"/>
</dbReference>
<dbReference type="Proteomes" id="UP000728032">
    <property type="component" value="Unassembled WGS sequence"/>
</dbReference>
<name>A0A7R9QDJ9_9ACAR</name>
<evidence type="ECO:0000313" key="11">
    <source>
        <dbReference type="EMBL" id="CAD7641871.1"/>
    </source>
</evidence>
<evidence type="ECO:0000256" key="6">
    <source>
        <dbReference type="ARBA" id="ARBA00023163"/>
    </source>
</evidence>
<protein>
    <recommendedName>
        <fullName evidence="10">C2H2-type domain-containing protein</fullName>
    </recommendedName>
</protein>
<feature type="domain" description="C2H2-type" evidence="10">
    <location>
        <begin position="360"/>
        <end position="389"/>
    </location>
</feature>
<dbReference type="GO" id="GO:0006357">
    <property type="term" value="P:regulation of transcription by RNA polymerase II"/>
    <property type="evidence" value="ECO:0007669"/>
    <property type="project" value="TreeGrafter"/>
</dbReference>
<dbReference type="PANTHER" id="PTHR46179">
    <property type="entry name" value="ZINC FINGER PROTEIN"/>
    <property type="match status" value="1"/>
</dbReference>
<dbReference type="InterPro" id="IPR036236">
    <property type="entry name" value="Znf_C2H2_sf"/>
</dbReference>
<keyword evidence="12" id="KW-1185">Reference proteome</keyword>
<feature type="domain" description="C2H2-type" evidence="10">
    <location>
        <begin position="174"/>
        <end position="203"/>
    </location>
</feature>
<feature type="domain" description="C2H2-type" evidence="10">
    <location>
        <begin position="204"/>
        <end position="233"/>
    </location>
</feature>
<dbReference type="SMART" id="SM00355">
    <property type="entry name" value="ZnF_C2H2"/>
    <property type="match status" value="7"/>
</dbReference>
<evidence type="ECO:0000256" key="3">
    <source>
        <dbReference type="ARBA" id="ARBA00022771"/>
    </source>
</evidence>
<evidence type="ECO:0000256" key="9">
    <source>
        <dbReference type="SAM" id="MobiDB-lite"/>
    </source>
</evidence>
<dbReference type="OrthoDB" id="6145499at2759"/>